<evidence type="ECO:0000313" key="2">
    <source>
        <dbReference type="EMBL" id="ETO13763.1"/>
    </source>
</evidence>
<dbReference type="EMBL" id="ASPP01020403">
    <property type="protein sequence ID" value="ETO13763.1"/>
    <property type="molecule type" value="Genomic_DNA"/>
</dbReference>
<evidence type="ECO:0000256" key="1">
    <source>
        <dbReference type="SAM" id="MobiDB-lite"/>
    </source>
</evidence>
<proteinExistence type="predicted"/>
<sequence length="178" mass="19627">MSFSKFPGLMNTHLTVQNQNNTLYTPIQVTDDESGEENWNVSVCSDKSIDEKFFAALNLDLLGVETCHSPAMVGKATDIENPMTDLSFADRVFDHDNIGITTNEVSCGDESREMGLNILADMQVSNSNEWTNCAEAATHFREEKEELSETAAAVAQSNSLQRGVIREGKGEGEKDEKK</sequence>
<gene>
    <name evidence="2" type="ORF">RFI_23605</name>
</gene>
<feature type="region of interest" description="Disordered" evidence="1">
    <location>
        <begin position="149"/>
        <end position="178"/>
    </location>
</feature>
<protein>
    <submittedName>
        <fullName evidence="2">Uncharacterized protein</fullName>
    </submittedName>
</protein>
<feature type="compositionally biased region" description="Basic and acidic residues" evidence="1">
    <location>
        <begin position="164"/>
        <end position="178"/>
    </location>
</feature>
<dbReference type="AlphaFoldDB" id="X6MIC3"/>
<dbReference type="Proteomes" id="UP000023152">
    <property type="component" value="Unassembled WGS sequence"/>
</dbReference>
<name>X6MIC3_RETFI</name>
<evidence type="ECO:0000313" key="3">
    <source>
        <dbReference type="Proteomes" id="UP000023152"/>
    </source>
</evidence>
<comment type="caution">
    <text evidence="2">The sequence shown here is derived from an EMBL/GenBank/DDBJ whole genome shotgun (WGS) entry which is preliminary data.</text>
</comment>
<organism evidence="2 3">
    <name type="scientific">Reticulomyxa filosa</name>
    <dbReference type="NCBI Taxonomy" id="46433"/>
    <lineage>
        <taxon>Eukaryota</taxon>
        <taxon>Sar</taxon>
        <taxon>Rhizaria</taxon>
        <taxon>Retaria</taxon>
        <taxon>Foraminifera</taxon>
        <taxon>Monothalamids</taxon>
        <taxon>Reticulomyxidae</taxon>
        <taxon>Reticulomyxa</taxon>
    </lineage>
</organism>
<reference evidence="2 3" key="1">
    <citation type="journal article" date="2013" name="Curr. Biol.">
        <title>The Genome of the Foraminiferan Reticulomyxa filosa.</title>
        <authorList>
            <person name="Glockner G."/>
            <person name="Hulsmann N."/>
            <person name="Schleicher M."/>
            <person name="Noegel A.A."/>
            <person name="Eichinger L."/>
            <person name="Gallinger C."/>
            <person name="Pawlowski J."/>
            <person name="Sierra R."/>
            <person name="Euteneuer U."/>
            <person name="Pillet L."/>
            <person name="Moustafa A."/>
            <person name="Platzer M."/>
            <person name="Groth M."/>
            <person name="Szafranski K."/>
            <person name="Schliwa M."/>
        </authorList>
    </citation>
    <scope>NUCLEOTIDE SEQUENCE [LARGE SCALE GENOMIC DNA]</scope>
</reference>
<keyword evidence="3" id="KW-1185">Reference proteome</keyword>
<accession>X6MIC3</accession>